<keyword evidence="2" id="KW-1185">Reference proteome</keyword>
<accession>A0AAE0KWL4</accession>
<proteinExistence type="predicted"/>
<organism evidence="1 2">
    <name type="scientific">Cymbomonas tetramitiformis</name>
    <dbReference type="NCBI Taxonomy" id="36881"/>
    <lineage>
        <taxon>Eukaryota</taxon>
        <taxon>Viridiplantae</taxon>
        <taxon>Chlorophyta</taxon>
        <taxon>Pyramimonadophyceae</taxon>
        <taxon>Pyramimonadales</taxon>
        <taxon>Pyramimonadaceae</taxon>
        <taxon>Cymbomonas</taxon>
    </lineage>
</organism>
<dbReference type="PANTHER" id="PTHR31606:SF1">
    <property type="entry name" value="WW DOMAIN BINDING PROTEIN 2, ISOFORM E"/>
    <property type="match status" value="1"/>
</dbReference>
<evidence type="ECO:0000313" key="2">
    <source>
        <dbReference type="Proteomes" id="UP001190700"/>
    </source>
</evidence>
<dbReference type="InterPro" id="IPR011993">
    <property type="entry name" value="PH-like_dom_sf"/>
</dbReference>
<sequence length="180" mass="19795">MSVNVPLDANREPILHESESLLRISSKVKFEIESGGGYPGSGGSYYGKGKLFLSPSRITFVVDSRNVTFDSFEMPLAQLNSARLKKKFFGSSTIRGSMNPTVDGNLIGKGKYKFTFKDGSAEEFYLGLREALLHLSETGFRATVSNGCRHEEEPPLVAFIDPEDPFQVHINVVESPKEAG</sequence>
<dbReference type="Proteomes" id="UP001190700">
    <property type="component" value="Unassembled WGS sequence"/>
</dbReference>
<dbReference type="Gene3D" id="2.30.29.30">
    <property type="entry name" value="Pleckstrin-homology domain (PH domain)/Phosphotyrosine-binding domain (PTB)"/>
    <property type="match status" value="1"/>
</dbReference>
<name>A0AAE0KWL4_9CHLO</name>
<dbReference type="InterPro" id="IPR044852">
    <property type="entry name" value="WBP2-like"/>
</dbReference>
<gene>
    <name evidence="1" type="ORF">CYMTET_28002</name>
</gene>
<dbReference type="PANTHER" id="PTHR31606">
    <property type="entry name" value="WW DOMAIN BINDING PROTEIN 2, ISOFORM E"/>
    <property type="match status" value="1"/>
</dbReference>
<dbReference type="GO" id="GO:0003713">
    <property type="term" value="F:transcription coactivator activity"/>
    <property type="evidence" value="ECO:0007669"/>
    <property type="project" value="InterPro"/>
</dbReference>
<protein>
    <submittedName>
        <fullName evidence="1">Uncharacterized protein</fullName>
    </submittedName>
</protein>
<comment type="caution">
    <text evidence="1">The sequence shown here is derived from an EMBL/GenBank/DDBJ whole genome shotgun (WGS) entry which is preliminary data.</text>
</comment>
<dbReference type="AlphaFoldDB" id="A0AAE0KWL4"/>
<dbReference type="GO" id="GO:0005634">
    <property type="term" value="C:nucleus"/>
    <property type="evidence" value="ECO:0007669"/>
    <property type="project" value="TreeGrafter"/>
</dbReference>
<reference evidence="1 2" key="1">
    <citation type="journal article" date="2015" name="Genome Biol. Evol.">
        <title>Comparative Genomics of a Bacterivorous Green Alga Reveals Evolutionary Causalities and Consequences of Phago-Mixotrophic Mode of Nutrition.</title>
        <authorList>
            <person name="Burns J.A."/>
            <person name="Paasch A."/>
            <person name="Narechania A."/>
            <person name="Kim E."/>
        </authorList>
    </citation>
    <scope>NUCLEOTIDE SEQUENCE [LARGE SCALE GENOMIC DNA]</scope>
    <source>
        <strain evidence="1 2">PLY_AMNH</strain>
    </source>
</reference>
<dbReference type="EMBL" id="LGRX02015651">
    <property type="protein sequence ID" value="KAK3263179.1"/>
    <property type="molecule type" value="Genomic_DNA"/>
</dbReference>
<evidence type="ECO:0000313" key="1">
    <source>
        <dbReference type="EMBL" id="KAK3263179.1"/>
    </source>
</evidence>
<dbReference type="SUPFAM" id="SSF50729">
    <property type="entry name" value="PH domain-like"/>
    <property type="match status" value="1"/>
</dbReference>
<dbReference type="GO" id="GO:0031490">
    <property type="term" value="F:chromatin DNA binding"/>
    <property type="evidence" value="ECO:0007669"/>
    <property type="project" value="TreeGrafter"/>
</dbReference>